<dbReference type="Proteomes" id="UP000294830">
    <property type="component" value="Unassembled WGS sequence"/>
</dbReference>
<name>A0A4R2EBS7_9BACT</name>
<organism evidence="1 2">
    <name type="scientific">Acetobacteroides hydrogenigenes</name>
    <dbReference type="NCBI Taxonomy" id="979970"/>
    <lineage>
        <taxon>Bacteria</taxon>
        <taxon>Pseudomonadati</taxon>
        <taxon>Bacteroidota</taxon>
        <taxon>Bacteroidia</taxon>
        <taxon>Bacteroidales</taxon>
        <taxon>Rikenellaceae</taxon>
        <taxon>Acetobacteroides</taxon>
    </lineage>
</organism>
<accession>A0A4R2EBS7</accession>
<dbReference type="NCBIfam" id="TIGR04409">
    <property type="entry name" value="LptC_YrbK"/>
    <property type="match status" value="1"/>
</dbReference>
<dbReference type="Pfam" id="PF06835">
    <property type="entry name" value="LptC"/>
    <property type="match status" value="1"/>
</dbReference>
<dbReference type="RefSeq" id="WP_165877115.1">
    <property type="nucleotide sequence ID" value="NZ_SLWB01000026.1"/>
</dbReference>
<dbReference type="GO" id="GO:0015221">
    <property type="term" value="F:lipopolysaccharide transmembrane transporter activity"/>
    <property type="evidence" value="ECO:0007669"/>
    <property type="project" value="InterPro"/>
</dbReference>
<dbReference type="InterPro" id="IPR010664">
    <property type="entry name" value="LipoPS_assembly_LptC-rel"/>
</dbReference>
<gene>
    <name evidence="1" type="ORF">CLV25_1267</name>
</gene>
<dbReference type="InterPro" id="IPR026265">
    <property type="entry name" value="LptC"/>
</dbReference>
<sequence>MVASAIAGAAFLVSCKSDIETVKAISNFENKPTETLENFKMTYSEGGFYKMEVSAPIVQRYSMRNPVVSEFRQGIKVVTYNQAGQKIASITSKYAIYHEDQKLWEARGNVVGKNNKGETLYTEKLYWNQVTRRVSTNVFVRVVKPDGNSSTGEGIDADEKFQNYNVKKPRLTGFSL</sequence>
<dbReference type="GO" id="GO:0005886">
    <property type="term" value="C:plasma membrane"/>
    <property type="evidence" value="ECO:0007669"/>
    <property type="project" value="InterPro"/>
</dbReference>
<dbReference type="EMBL" id="SLWB01000026">
    <property type="protein sequence ID" value="TCN61379.1"/>
    <property type="molecule type" value="Genomic_DNA"/>
</dbReference>
<evidence type="ECO:0000313" key="2">
    <source>
        <dbReference type="Proteomes" id="UP000294830"/>
    </source>
</evidence>
<dbReference type="AlphaFoldDB" id="A0A4R2EBS7"/>
<protein>
    <submittedName>
        <fullName evidence="1">LPS export ABC transporter protein LptC</fullName>
    </submittedName>
</protein>
<proteinExistence type="predicted"/>
<keyword evidence="2" id="KW-1185">Reference proteome</keyword>
<evidence type="ECO:0000313" key="1">
    <source>
        <dbReference type="EMBL" id="TCN61379.1"/>
    </source>
</evidence>
<reference evidence="1 2" key="1">
    <citation type="submission" date="2019-03" db="EMBL/GenBank/DDBJ databases">
        <title>Genomic Encyclopedia of Archaeal and Bacterial Type Strains, Phase II (KMG-II): from individual species to whole genera.</title>
        <authorList>
            <person name="Goeker M."/>
        </authorList>
    </citation>
    <scope>NUCLEOTIDE SEQUENCE [LARGE SCALE GENOMIC DNA]</scope>
    <source>
        <strain evidence="1 2">RL-C</strain>
    </source>
</reference>
<dbReference type="Gene3D" id="2.60.450.10">
    <property type="entry name" value="Lipopolysaccharide (LPS) transport protein A like domain"/>
    <property type="match status" value="1"/>
</dbReference>
<comment type="caution">
    <text evidence="1">The sequence shown here is derived from an EMBL/GenBank/DDBJ whole genome shotgun (WGS) entry which is preliminary data.</text>
</comment>